<protein>
    <recommendedName>
        <fullName evidence="3">DUF3143 domain-containing protein</fullName>
    </recommendedName>
</protein>
<dbReference type="GeneID" id="72429079"/>
<reference evidence="1 2" key="1">
    <citation type="journal article" date="2007" name="Photosyn. Res.">
        <title>Complete nucleotide sequence of the freshwater unicellular cyanobacterium Synechococcus elongatus PCC 6301 chromosome: gene content and organization.</title>
        <authorList>
            <person name="Sugita C."/>
            <person name="Ogata K."/>
            <person name="Shikata M."/>
            <person name="Jikuya H."/>
            <person name="Takano J."/>
            <person name="Furumichi M."/>
            <person name="Kanehisa M."/>
            <person name="Omata T."/>
            <person name="Sugiura M."/>
            <person name="Sugita M."/>
        </authorList>
    </citation>
    <scope>NUCLEOTIDE SEQUENCE [LARGE SCALE GENOMIC DNA]</scope>
    <source>
        <strain evidence="2">ATCC 27144 / PCC 6301 / SAUG 1402/1</strain>
    </source>
</reference>
<dbReference type="PANTHER" id="PTHR35765:SF2">
    <property type="entry name" value="OS05G0569200 PROTEIN"/>
    <property type="match status" value="1"/>
</dbReference>
<gene>
    <name evidence="1" type="ordered locus">syc1248_d</name>
</gene>
<dbReference type="Proteomes" id="UP000001175">
    <property type="component" value="Chromosome"/>
</dbReference>
<evidence type="ECO:0000313" key="1">
    <source>
        <dbReference type="EMBL" id="BAD79438.1"/>
    </source>
</evidence>
<dbReference type="KEGG" id="syc:syc1248_d"/>
<name>A0A0H3K348_SYNP6</name>
<evidence type="ECO:0008006" key="3">
    <source>
        <dbReference type="Google" id="ProtNLM"/>
    </source>
</evidence>
<evidence type="ECO:0000313" key="2">
    <source>
        <dbReference type="Proteomes" id="UP000001175"/>
    </source>
</evidence>
<dbReference type="AlphaFoldDB" id="A0A0H3K348"/>
<dbReference type="EMBL" id="AP008231">
    <property type="protein sequence ID" value="BAD79438.1"/>
    <property type="molecule type" value="Genomic_DNA"/>
</dbReference>
<sequence length="91" mass="10118">MTTLPLPETPLYNHSLPAIETWLRDLGSIQDLEALNCWSLRHTDWSAEIELGTDQIVVCYRSAGEAGQDLTRAYKYSLSRADLEAVILGGP</sequence>
<accession>A0A0H3K348</accession>
<dbReference type="InterPro" id="IPR021489">
    <property type="entry name" value="DUF3143"/>
</dbReference>
<organism evidence="1 2">
    <name type="scientific">Synechococcus sp. (strain ATCC 27144 / PCC 6301 / SAUG 1402/1)</name>
    <name type="common">Anacystis nidulans</name>
    <dbReference type="NCBI Taxonomy" id="269084"/>
    <lineage>
        <taxon>Bacteria</taxon>
        <taxon>Bacillati</taxon>
        <taxon>Cyanobacteriota</taxon>
        <taxon>Cyanophyceae</taxon>
        <taxon>Synechococcales</taxon>
        <taxon>Synechococcaceae</taxon>
        <taxon>Synechococcus</taxon>
    </lineage>
</organism>
<dbReference type="eggNOG" id="ENOG5032RX4">
    <property type="taxonomic scope" value="Bacteria"/>
</dbReference>
<dbReference type="Pfam" id="PF11341">
    <property type="entry name" value="DUF3143"/>
    <property type="match status" value="1"/>
</dbReference>
<dbReference type="RefSeq" id="WP_011243560.1">
    <property type="nucleotide sequence ID" value="NC_006576.1"/>
</dbReference>
<dbReference type="PANTHER" id="PTHR35765">
    <property type="entry name" value="OS05G0569200 PROTEIN"/>
    <property type="match status" value="1"/>
</dbReference>
<proteinExistence type="predicted"/>